<sequence>MMLLTASCLELQDLLEMLEMMDLKKFLGGNIEVDTWLPLFKYPSILGQFKLSYPCDLICDSFDAFGSMPCRWRNEWTICGSGDELDWVRACGNWGDEQAKDIFSTKIRPEGPFLLAGTQKKLPPDHSAMLVSDPIQCQQGDGKLTFNHWTSPRVKLRVCVRRPGSGKIYEWCSNDIWKGAPGPTTVIIPGSIMHNFEIVIEAYNFVLNNFGKQGGMAAVDTITYEANQIYNCDFVPHFEPPIPLEEETCKKLTCDFDATICVDFEDEFQDFKIGYSHVGTHHSGVRKPLRGDFAYARGPASSSLEFTDLNITRTAALEFCYYRSTFYPKLDVLLGLDEENDTTLFTSTNYTIHSWQCERVYIEPGEYLTLVFQVSEMRNSYSIVALDEINLIDPTTGLPCKVDERLKMPISLKAEDPEENEVMVVGRAFARRRVSSNQQNDRNAERHATQRRRQFSRQDAVAKAGKIVEEPAVEKANEQAKVHAGVRRSLDFPTAVIEAARRASVAPNRATTSKEPSSSASSPLPDDYDRKYHPNKRRVVDVSDVKTCALLMTKMKEESRIPGSPQYGYTFAIFDVSYFAFGS</sequence>
<reference evidence="2" key="1">
    <citation type="submission" date="2023-06" db="EMBL/GenBank/DDBJ databases">
        <authorList>
            <person name="Delattre M."/>
        </authorList>
    </citation>
    <scope>NUCLEOTIDE SEQUENCE</scope>
    <source>
        <strain evidence="2">AF72</strain>
    </source>
</reference>
<dbReference type="Proteomes" id="UP001177023">
    <property type="component" value="Unassembled WGS sequence"/>
</dbReference>
<accession>A0AA36DC49</accession>
<evidence type="ECO:0000256" key="1">
    <source>
        <dbReference type="SAM" id="MobiDB-lite"/>
    </source>
</evidence>
<dbReference type="EMBL" id="CATQJA010002665">
    <property type="protein sequence ID" value="CAJ0583543.1"/>
    <property type="molecule type" value="Genomic_DNA"/>
</dbReference>
<keyword evidence="3" id="KW-1185">Reference proteome</keyword>
<dbReference type="AlphaFoldDB" id="A0AA36DC49"/>
<dbReference type="Gene3D" id="2.60.120.200">
    <property type="match status" value="2"/>
</dbReference>
<feature type="non-terminal residue" evidence="2">
    <location>
        <position position="583"/>
    </location>
</feature>
<name>A0AA36DC49_9BILA</name>
<feature type="region of interest" description="Disordered" evidence="1">
    <location>
        <begin position="503"/>
        <end position="535"/>
    </location>
</feature>
<evidence type="ECO:0000313" key="3">
    <source>
        <dbReference type="Proteomes" id="UP001177023"/>
    </source>
</evidence>
<comment type="caution">
    <text evidence="2">The sequence shown here is derived from an EMBL/GenBank/DDBJ whole genome shotgun (WGS) entry which is preliminary data.</text>
</comment>
<protein>
    <recommendedName>
        <fullName evidence="4">MAM domain-containing protein</fullName>
    </recommendedName>
</protein>
<gene>
    <name evidence="2" type="ORF">MSPICULIGERA_LOCUS21616</name>
</gene>
<feature type="compositionally biased region" description="Low complexity" evidence="1">
    <location>
        <begin position="513"/>
        <end position="525"/>
    </location>
</feature>
<organism evidence="2 3">
    <name type="scientific">Mesorhabditis spiculigera</name>
    <dbReference type="NCBI Taxonomy" id="96644"/>
    <lineage>
        <taxon>Eukaryota</taxon>
        <taxon>Metazoa</taxon>
        <taxon>Ecdysozoa</taxon>
        <taxon>Nematoda</taxon>
        <taxon>Chromadorea</taxon>
        <taxon>Rhabditida</taxon>
        <taxon>Rhabditina</taxon>
        <taxon>Rhabditomorpha</taxon>
        <taxon>Rhabditoidea</taxon>
        <taxon>Rhabditidae</taxon>
        <taxon>Mesorhabditinae</taxon>
        <taxon>Mesorhabditis</taxon>
    </lineage>
</organism>
<proteinExistence type="predicted"/>
<evidence type="ECO:0008006" key="4">
    <source>
        <dbReference type="Google" id="ProtNLM"/>
    </source>
</evidence>
<evidence type="ECO:0000313" key="2">
    <source>
        <dbReference type="EMBL" id="CAJ0583543.1"/>
    </source>
</evidence>
<feature type="region of interest" description="Disordered" evidence="1">
    <location>
        <begin position="433"/>
        <end position="461"/>
    </location>
</feature>